<feature type="signal peptide" evidence="4">
    <location>
        <begin position="1"/>
        <end position="19"/>
    </location>
</feature>
<feature type="compositionally biased region" description="Polar residues" evidence="3">
    <location>
        <begin position="92"/>
        <end position="113"/>
    </location>
</feature>
<comment type="subcellular location">
    <subcellularLocation>
        <location evidence="1">Secreted</location>
    </subcellularLocation>
</comment>
<dbReference type="AlphaFoldDB" id="B4LCF8"/>
<dbReference type="GO" id="GO:0005576">
    <property type="term" value="C:extracellular region"/>
    <property type="evidence" value="ECO:0007669"/>
    <property type="project" value="UniProtKB-SubCell"/>
</dbReference>
<keyword evidence="2" id="KW-0964">Secreted</keyword>
<dbReference type="CDD" id="cd05380">
    <property type="entry name" value="CAP_euk"/>
    <property type="match status" value="1"/>
</dbReference>
<feature type="region of interest" description="Disordered" evidence="3">
    <location>
        <begin position="76"/>
        <end position="113"/>
    </location>
</feature>
<dbReference type="SUPFAM" id="SSF55797">
    <property type="entry name" value="PR-1-like"/>
    <property type="match status" value="1"/>
</dbReference>
<dbReference type="Proteomes" id="UP000008792">
    <property type="component" value="Unassembled WGS sequence"/>
</dbReference>
<evidence type="ECO:0000256" key="3">
    <source>
        <dbReference type="SAM" id="MobiDB-lite"/>
    </source>
</evidence>
<gene>
    <name evidence="6" type="primary">Dvir\GJ11914</name>
    <name evidence="6" type="ORF">Dvir_GJ11914</name>
</gene>
<evidence type="ECO:0000313" key="6">
    <source>
        <dbReference type="EMBL" id="EDW69821.2"/>
    </source>
</evidence>
<evidence type="ECO:0000256" key="2">
    <source>
        <dbReference type="ARBA" id="ARBA00022525"/>
    </source>
</evidence>
<sequence length="296" mass="32588">MMTSLSLYSLIVMLGIVFGQEDKITGKTFYPTGFLAAGIGFLPDLQQSAPKEQVFLPNGQQFPPYTPKFPPNGRELIPYGSQIPSSGREFPSNGQQTPNNGEQSPSNAQQITTKQTCLPREWAANCPTSPLPFKANMTPVLINYILTLHNYLRSSSLLGRGAPPKVLPLRWNADLATLAEGNIMQCKVVHDECASVKYKRSAQNIALSSYTGNLNARSDNELVKSCLHSWWNEYKASNYQNVGHGKHIAVGCAASRFFQNNEHKFLFACNYATTDSDGNLEIADGQRNANAMSIFS</sequence>
<evidence type="ECO:0000259" key="5">
    <source>
        <dbReference type="SMART" id="SM00198"/>
    </source>
</evidence>
<proteinExistence type="predicted"/>
<evidence type="ECO:0000256" key="4">
    <source>
        <dbReference type="SAM" id="SignalP"/>
    </source>
</evidence>
<dbReference type="HOGENOM" id="CLU_864022_0_0_1"/>
<dbReference type="Gene3D" id="3.40.33.10">
    <property type="entry name" value="CAP"/>
    <property type="match status" value="1"/>
</dbReference>
<dbReference type="OrthoDB" id="414826at2759"/>
<keyword evidence="4" id="KW-0732">Signal</keyword>
<accession>B4LCF8</accession>
<feature type="domain" description="SCP" evidence="5">
    <location>
        <begin position="140"/>
        <end position="282"/>
    </location>
</feature>
<name>B4LCF8_DROVI</name>
<dbReference type="KEGG" id="dvi:6624134"/>
<dbReference type="EMBL" id="CH940647">
    <property type="protein sequence ID" value="EDW69821.2"/>
    <property type="molecule type" value="Genomic_DNA"/>
</dbReference>
<evidence type="ECO:0000313" key="7">
    <source>
        <dbReference type="Proteomes" id="UP000008792"/>
    </source>
</evidence>
<dbReference type="InterPro" id="IPR014044">
    <property type="entry name" value="CAP_dom"/>
</dbReference>
<dbReference type="Pfam" id="PF00188">
    <property type="entry name" value="CAP"/>
    <property type="match status" value="1"/>
</dbReference>
<feature type="chain" id="PRO_5006457097" description="SCP domain-containing protein" evidence="4">
    <location>
        <begin position="20"/>
        <end position="296"/>
    </location>
</feature>
<keyword evidence="7" id="KW-1185">Reference proteome</keyword>
<dbReference type="SMART" id="SM00198">
    <property type="entry name" value="SCP"/>
    <property type="match status" value="1"/>
</dbReference>
<dbReference type="eggNOG" id="KOG3017">
    <property type="taxonomic scope" value="Eukaryota"/>
</dbReference>
<organism evidence="6 7">
    <name type="scientific">Drosophila virilis</name>
    <name type="common">Fruit fly</name>
    <dbReference type="NCBI Taxonomy" id="7244"/>
    <lineage>
        <taxon>Eukaryota</taxon>
        <taxon>Metazoa</taxon>
        <taxon>Ecdysozoa</taxon>
        <taxon>Arthropoda</taxon>
        <taxon>Hexapoda</taxon>
        <taxon>Insecta</taxon>
        <taxon>Pterygota</taxon>
        <taxon>Neoptera</taxon>
        <taxon>Endopterygota</taxon>
        <taxon>Diptera</taxon>
        <taxon>Brachycera</taxon>
        <taxon>Muscomorpha</taxon>
        <taxon>Ephydroidea</taxon>
        <taxon>Drosophilidae</taxon>
        <taxon>Drosophila</taxon>
    </lineage>
</organism>
<reference evidence="6 7" key="1">
    <citation type="journal article" date="2007" name="Nature">
        <title>Evolution of genes and genomes on the Drosophila phylogeny.</title>
        <authorList>
            <consortium name="Drosophila 12 Genomes Consortium"/>
            <person name="Clark A.G."/>
            <person name="Eisen M.B."/>
            <person name="Smith D.R."/>
            <person name="Bergman C.M."/>
            <person name="Oliver B."/>
            <person name="Markow T.A."/>
            <person name="Kaufman T.C."/>
            <person name="Kellis M."/>
            <person name="Gelbart W."/>
            <person name="Iyer V.N."/>
            <person name="Pollard D.A."/>
            <person name="Sackton T.B."/>
            <person name="Larracuente A.M."/>
            <person name="Singh N.D."/>
            <person name="Abad J.P."/>
            <person name="Abt D.N."/>
            <person name="Adryan B."/>
            <person name="Aguade M."/>
            <person name="Akashi H."/>
            <person name="Anderson W.W."/>
            <person name="Aquadro C.F."/>
            <person name="Ardell D.H."/>
            <person name="Arguello R."/>
            <person name="Artieri C.G."/>
            <person name="Barbash D.A."/>
            <person name="Barker D."/>
            <person name="Barsanti P."/>
            <person name="Batterham P."/>
            <person name="Batzoglou S."/>
            <person name="Begun D."/>
            <person name="Bhutkar A."/>
            <person name="Blanco E."/>
            <person name="Bosak S.A."/>
            <person name="Bradley R.K."/>
            <person name="Brand A.D."/>
            <person name="Brent M.R."/>
            <person name="Brooks A.N."/>
            <person name="Brown R.H."/>
            <person name="Butlin R.K."/>
            <person name="Caggese C."/>
            <person name="Calvi B.R."/>
            <person name="Bernardo de Carvalho A."/>
            <person name="Caspi A."/>
            <person name="Castrezana S."/>
            <person name="Celniker S.E."/>
            <person name="Chang J.L."/>
            <person name="Chapple C."/>
            <person name="Chatterji S."/>
            <person name="Chinwalla A."/>
            <person name="Civetta A."/>
            <person name="Clifton S.W."/>
            <person name="Comeron J.M."/>
            <person name="Costello J.C."/>
            <person name="Coyne J.A."/>
            <person name="Daub J."/>
            <person name="David R.G."/>
            <person name="Delcher A.L."/>
            <person name="Delehaunty K."/>
            <person name="Do C.B."/>
            <person name="Ebling H."/>
            <person name="Edwards K."/>
            <person name="Eickbush T."/>
            <person name="Evans J.D."/>
            <person name="Filipski A."/>
            <person name="Findeiss S."/>
            <person name="Freyhult E."/>
            <person name="Fulton L."/>
            <person name="Fulton R."/>
            <person name="Garcia A.C."/>
            <person name="Gardiner A."/>
            <person name="Garfield D.A."/>
            <person name="Garvin B.E."/>
            <person name="Gibson G."/>
            <person name="Gilbert D."/>
            <person name="Gnerre S."/>
            <person name="Godfrey J."/>
            <person name="Good R."/>
            <person name="Gotea V."/>
            <person name="Gravely B."/>
            <person name="Greenberg A.J."/>
            <person name="Griffiths-Jones S."/>
            <person name="Gross S."/>
            <person name="Guigo R."/>
            <person name="Gustafson E.A."/>
            <person name="Haerty W."/>
            <person name="Hahn M.W."/>
            <person name="Halligan D.L."/>
            <person name="Halpern A.L."/>
            <person name="Halter G.M."/>
            <person name="Han M.V."/>
            <person name="Heger A."/>
            <person name="Hillier L."/>
            <person name="Hinrichs A.S."/>
            <person name="Holmes I."/>
            <person name="Hoskins R.A."/>
            <person name="Hubisz M.J."/>
            <person name="Hultmark D."/>
            <person name="Huntley M.A."/>
            <person name="Jaffe D.B."/>
            <person name="Jagadeeshan S."/>
            <person name="Jeck W.R."/>
            <person name="Johnson J."/>
            <person name="Jones C.D."/>
            <person name="Jordan W.C."/>
            <person name="Karpen G.H."/>
            <person name="Kataoka E."/>
            <person name="Keightley P.D."/>
            <person name="Kheradpour P."/>
            <person name="Kirkness E.F."/>
            <person name="Koerich L.B."/>
            <person name="Kristiansen K."/>
            <person name="Kudrna D."/>
            <person name="Kulathinal R.J."/>
            <person name="Kumar S."/>
            <person name="Kwok R."/>
            <person name="Lander E."/>
            <person name="Langley C.H."/>
            <person name="Lapoint R."/>
            <person name="Lazzaro B.P."/>
            <person name="Lee S.J."/>
            <person name="Levesque L."/>
            <person name="Li R."/>
            <person name="Lin C.F."/>
            <person name="Lin M.F."/>
            <person name="Lindblad-Toh K."/>
            <person name="Llopart A."/>
            <person name="Long M."/>
            <person name="Low L."/>
            <person name="Lozovsky E."/>
            <person name="Lu J."/>
            <person name="Luo M."/>
            <person name="Machado C.A."/>
            <person name="Makalowski W."/>
            <person name="Marzo M."/>
            <person name="Matsuda M."/>
            <person name="Matzkin L."/>
            <person name="McAllister B."/>
            <person name="McBride C.S."/>
            <person name="McKernan B."/>
            <person name="McKernan K."/>
            <person name="Mendez-Lago M."/>
            <person name="Minx P."/>
            <person name="Mollenhauer M.U."/>
            <person name="Montooth K."/>
            <person name="Mount S.M."/>
            <person name="Mu X."/>
            <person name="Myers E."/>
            <person name="Negre B."/>
            <person name="Newfeld S."/>
            <person name="Nielsen R."/>
            <person name="Noor M.A."/>
            <person name="O'Grady P."/>
            <person name="Pachter L."/>
            <person name="Papaceit M."/>
            <person name="Parisi M.J."/>
            <person name="Parisi M."/>
            <person name="Parts L."/>
            <person name="Pedersen J.S."/>
            <person name="Pesole G."/>
            <person name="Phillippy A.M."/>
            <person name="Ponting C.P."/>
            <person name="Pop M."/>
            <person name="Porcelli D."/>
            <person name="Powell J.R."/>
            <person name="Prohaska S."/>
            <person name="Pruitt K."/>
            <person name="Puig M."/>
            <person name="Quesneville H."/>
            <person name="Ram K.R."/>
            <person name="Rand D."/>
            <person name="Rasmussen M.D."/>
            <person name="Reed L.K."/>
            <person name="Reenan R."/>
            <person name="Reily A."/>
            <person name="Remington K.A."/>
            <person name="Rieger T.T."/>
            <person name="Ritchie M.G."/>
            <person name="Robin C."/>
            <person name="Rogers Y.H."/>
            <person name="Rohde C."/>
            <person name="Rozas J."/>
            <person name="Rubenfield M.J."/>
            <person name="Ruiz A."/>
            <person name="Russo S."/>
            <person name="Salzberg S.L."/>
            <person name="Sanchez-Gracia A."/>
            <person name="Saranga D.J."/>
            <person name="Sato H."/>
            <person name="Schaeffer S.W."/>
            <person name="Schatz M.C."/>
            <person name="Schlenke T."/>
            <person name="Schwartz R."/>
            <person name="Segarra C."/>
            <person name="Singh R.S."/>
            <person name="Sirot L."/>
            <person name="Sirota M."/>
            <person name="Sisneros N.B."/>
            <person name="Smith C.D."/>
            <person name="Smith T.F."/>
            <person name="Spieth J."/>
            <person name="Stage D.E."/>
            <person name="Stark A."/>
            <person name="Stephan W."/>
            <person name="Strausberg R.L."/>
            <person name="Strempel S."/>
            <person name="Sturgill D."/>
            <person name="Sutton G."/>
            <person name="Sutton G.G."/>
            <person name="Tao W."/>
            <person name="Teichmann S."/>
            <person name="Tobari Y.N."/>
            <person name="Tomimura Y."/>
            <person name="Tsolas J.M."/>
            <person name="Valente V.L."/>
            <person name="Venter E."/>
            <person name="Venter J.C."/>
            <person name="Vicario S."/>
            <person name="Vieira F.G."/>
            <person name="Vilella A.J."/>
            <person name="Villasante A."/>
            <person name="Walenz B."/>
            <person name="Wang J."/>
            <person name="Wasserman M."/>
            <person name="Watts T."/>
            <person name="Wilson D."/>
            <person name="Wilson R.K."/>
            <person name="Wing R.A."/>
            <person name="Wolfner M.F."/>
            <person name="Wong A."/>
            <person name="Wong G.K."/>
            <person name="Wu C.I."/>
            <person name="Wu G."/>
            <person name="Yamamoto D."/>
            <person name="Yang H.P."/>
            <person name="Yang S.P."/>
            <person name="Yorke J.A."/>
            <person name="Yoshida K."/>
            <person name="Zdobnov E."/>
            <person name="Zhang P."/>
            <person name="Zhang Y."/>
            <person name="Zimin A.V."/>
            <person name="Baldwin J."/>
            <person name="Abdouelleil A."/>
            <person name="Abdulkadir J."/>
            <person name="Abebe A."/>
            <person name="Abera B."/>
            <person name="Abreu J."/>
            <person name="Acer S.C."/>
            <person name="Aftuck L."/>
            <person name="Alexander A."/>
            <person name="An P."/>
            <person name="Anderson E."/>
            <person name="Anderson S."/>
            <person name="Arachi H."/>
            <person name="Azer M."/>
            <person name="Bachantsang P."/>
            <person name="Barry A."/>
            <person name="Bayul T."/>
            <person name="Berlin A."/>
            <person name="Bessette D."/>
            <person name="Bloom T."/>
            <person name="Blye J."/>
            <person name="Boguslavskiy L."/>
            <person name="Bonnet C."/>
            <person name="Boukhgalter B."/>
            <person name="Bourzgui I."/>
            <person name="Brown A."/>
            <person name="Cahill P."/>
            <person name="Channer S."/>
            <person name="Cheshatsang Y."/>
            <person name="Chuda L."/>
            <person name="Citroen M."/>
            <person name="Collymore A."/>
            <person name="Cooke P."/>
            <person name="Costello M."/>
            <person name="D'Aco K."/>
            <person name="Daza R."/>
            <person name="De Haan G."/>
            <person name="DeGray S."/>
            <person name="DeMaso C."/>
            <person name="Dhargay N."/>
            <person name="Dooley K."/>
            <person name="Dooley E."/>
            <person name="Doricent M."/>
            <person name="Dorje P."/>
            <person name="Dorjee K."/>
            <person name="Dupes A."/>
            <person name="Elong R."/>
            <person name="Falk J."/>
            <person name="Farina A."/>
            <person name="Faro S."/>
            <person name="Ferguson D."/>
            <person name="Fisher S."/>
            <person name="Foley C.D."/>
            <person name="Franke A."/>
            <person name="Friedrich D."/>
            <person name="Gadbois L."/>
            <person name="Gearin G."/>
            <person name="Gearin C.R."/>
            <person name="Giannoukos G."/>
            <person name="Goode T."/>
            <person name="Graham J."/>
            <person name="Grandbois E."/>
            <person name="Grewal S."/>
            <person name="Gyaltsen K."/>
            <person name="Hafez N."/>
            <person name="Hagos B."/>
            <person name="Hall J."/>
            <person name="Henson C."/>
            <person name="Hollinger A."/>
            <person name="Honan T."/>
            <person name="Huard M.D."/>
            <person name="Hughes L."/>
            <person name="Hurhula B."/>
            <person name="Husby M.E."/>
            <person name="Kamat A."/>
            <person name="Kanga B."/>
            <person name="Kashin S."/>
            <person name="Khazanovich D."/>
            <person name="Kisner P."/>
            <person name="Lance K."/>
            <person name="Lara M."/>
            <person name="Lee W."/>
            <person name="Lennon N."/>
            <person name="Letendre F."/>
            <person name="LeVine R."/>
            <person name="Lipovsky A."/>
            <person name="Liu X."/>
            <person name="Liu J."/>
            <person name="Liu S."/>
            <person name="Lokyitsang T."/>
            <person name="Lokyitsang Y."/>
            <person name="Lubonja R."/>
            <person name="Lui A."/>
            <person name="MacDonald P."/>
            <person name="Magnisalis V."/>
            <person name="Maru K."/>
            <person name="Matthews C."/>
            <person name="McCusker W."/>
            <person name="McDonough S."/>
            <person name="Mehta T."/>
            <person name="Meldrim J."/>
            <person name="Meneus L."/>
            <person name="Mihai O."/>
            <person name="Mihalev A."/>
            <person name="Mihova T."/>
            <person name="Mittelman R."/>
            <person name="Mlenga V."/>
            <person name="Montmayeur A."/>
            <person name="Mulrain L."/>
            <person name="Navidi A."/>
            <person name="Naylor J."/>
            <person name="Negash T."/>
            <person name="Nguyen T."/>
            <person name="Nguyen N."/>
            <person name="Nicol R."/>
            <person name="Norbu C."/>
            <person name="Norbu N."/>
            <person name="Novod N."/>
            <person name="O'Neill B."/>
            <person name="Osman S."/>
            <person name="Markiewicz E."/>
            <person name="Oyono O.L."/>
            <person name="Patti C."/>
            <person name="Phunkhang P."/>
            <person name="Pierre F."/>
            <person name="Priest M."/>
            <person name="Raghuraman S."/>
            <person name="Rege F."/>
            <person name="Reyes R."/>
            <person name="Rise C."/>
            <person name="Rogov P."/>
            <person name="Ross K."/>
            <person name="Ryan E."/>
            <person name="Settipalli S."/>
            <person name="Shea T."/>
            <person name="Sherpa N."/>
            <person name="Shi L."/>
            <person name="Shih D."/>
            <person name="Sparrow T."/>
            <person name="Spaulding J."/>
            <person name="Stalker J."/>
            <person name="Stange-Thomann N."/>
            <person name="Stavropoulos S."/>
            <person name="Stone C."/>
            <person name="Strader C."/>
            <person name="Tesfaye S."/>
            <person name="Thomson T."/>
            <person name="Thoulutsang Y."/>
            <person name="Thoulutsang D."/>
            <person name="Topham K."/>
            <person name="Topping I."/>
            <person name="Tsamla T."/>
            <person name="Vassiliev H."/>
            <person name="Vo A."/>
            <person name="Wangchuk T."/>
            <person name="Wangdi T."/>
            <person name="Weiand M."/>
            <person name="Wilkinson J."/>
            <person name="Wilson A."/>
            <person name="Yadav S."/>
            <person name="Young G."/>
            <person name="Yu Q."/>
            <person name="Zembek L."/>
            <person name="Zhong D."/>
            <person name="Zimmer A."/>
            <person name="Zwirko Z."/>
            <person name="Jaffe D.B."/>
            <person name="Alvarez P."/>
            <person name="Brockman W."/>
            <person name="Butler J."/>
            <person name="Chin C."/>
            <person name="Gnerre S."/>
            <person name="Grabherr M."/>
            <person name="Kleber M."/>
            <person name="Mauceli E."/>
            <person name="MacCallum I."/>
        </authorList>
    </citation>
    <scope>NUCLEOTIDE SEQUENCE [LARGE SCALE GENOMIC DNA]</scope>
    <source>
        <strain evidence="7">Tucson 15010-1051.87</strain>
    </source>
</reference>
<dbReference type="SMR" id="B4LCF8"/>
<evidence type="ECO:0000256" key="1">
    <source>
        <dbReference type="ARBA" id="ARBA00004613"/>
    </source>
</evidence>
<protein>
    <recommendedName>
        <fullName evidence="5">SCP domain-containing protein</fullName>
    </recommendedName>
</protein>
<dbReference type="InterPro" id="IPR035940">
    <property type="entry name" value="CAP_sf"/>
</dbReference>
<dbReference type="InParanoid" id="B4LCF8"/>